<protein>
    <submittedName>
        <fullName evidence="2">Uncharacterized protein</fullName>
    </submittedName>
</protein>
<sequence>MLRLRTVGEATWNLCPIFTKDASSLAGWPLLALGLGNVRARISLRDTNNHELTYAKSEPFWVHSGPQLRLIPLNAVSLVCPASPWRHTDYCAGEATVQLELNQPYILRDHIGDGPSLYLPCVYHLRPSRYVGKFALKLTIKRYAVNLPDDSIVIFEEDHNSFKSLVKTILPDTPALPAEATFATFNWHWFRVDLHNMGVIPPAFPVDPAGPFGGLVAEVVVYQMTSLVVKMNPWSRHNLTYVPNTLIPIWIEFSDCPRYNTAPGGPCYDLLGLPWKMEAIDRDDRRYDLNAMRMPDNWWHSSSSSSLGVDVAVSLPSTLRPEANPFYINVQWTPVTGHRWNDRSSTFDISEPAGPVISCQSRADFATAQGALRLPTDGTTSCTWSLTIPYQSPQSLWVTFPEVDLDAGDELMIYDGPTADPNSLLRIIGSATDRVTSIESLLSRTRALTMSLRRGARTNSSWKLAVTWLVMPTPATITVTDLPHAVAPGDHLAISWNTTINQACESFIKFAKSPKLLGVIQHHESFRDLMICEGVGEFWAHLGAVMGVGRASPTRDHLTESFELFKPRVFSLPFMMGALWRQDMDLSAAKAVSTMFIDLIMWDVHAFRSADFPNFCPVFQVFRICRLFGVYASRLWANRCPNMLLFCSMIAGNLRATNPSISSVAYFVSRTFGELVDFADPSRLAGLSRDLGNGKLPLTFRNDAPSVPSGRVAKVVPTRMDLGQVFNYGKLHGLAANSRIFPFPYGEIGSLLPNLTRLWAVAQNVTADPMALGSVTGAGPFLWVTQNNTQGSYKILVETVVPGWPAVFSWSNQFTIAPVVPAAGAAAIWPWILLGSLLGAGALAVPLGIGSWLWLRRRRASRLASDNRQVLLASVDNL</sequence>
<dbReference type="InterPro" id="IPR035914">
    <property type="entry name" value="Sperma_CUB_dom_sf"/>
</dbReference>
<evidence type="ECO:0000313" key="2">
    <source>
        <dbReference type="EMBL" id="KAJ4456453.1"/>
    </source>
</evidence>
<keyword evidence="3" id="KW-1185">Reference proteome</keyword>
<keyword evidence="1" id="KW-0812">Transmembrane</keyword>
<comment type="caution">
    <text evidence="2">The sequence shown here is derived from an EMBL/GenBank/DDBJ whole genome shotgun (WGS) entry which is preliminary data.</text>
</comment>
<keyword evidence="1" id="KW-1133">Transmembrane helix</keyword>
<dbReference type="EMBL" id="JAPMOS010000069">
    <property type="protein sequence ID" value="KAJ4456453.1"/>
    <property type="molecule type" value="Genomic_DNA"/>
</dbReference>
<keyword evidence="1" id="KW-0472">Membrane</keyword>
<evidence type="ECO:0000256" key="1">
    <source>
        <dbReference type="SAM" id="Phobius"/>
    </source>
</evidence>
<evidence type="ECO:0000313" key="3">
    <source>
        <dbReference type="Proteomes" id="UP001141327"/>
    </source>
</evidence>
<name>A0ABQ8UEC6_9EUKA</name>
<dbReference type="Proteomes" id="UP001141327">
    <property type="component" value="Unassembled WGS sequence"/>
</dbReference>
<feature type="transmembrane region" description="Helical" evidence="1">
    <location>
        <begin position="828"/>
        <end position="855"/>
    </location>
</feature>
<dbReference type="SUPFAM" id="SSF49854">
    <property type="entry name" value="Spermadhesin, CUB domain"/>
    <property type="match status" value="1"/>
</dbReference>
<accession>A0ABQ8UEC6</accession>
<organism evidence="2 3">
    <name type="scientific">Paratrimastix pyriformis</name>
    <dbReference type="NCBI Taxonomy" id="342808"/>
    <lineage>
        <taxon>Eukaryota</taxon>
        <taxon>Metamonada</taxon>
        <taxon>Preaxostyla</taxon>
        <taxon>Paratrimastigidae</taxon>
        <taxon>Paratrimastix</taxon>
    </lineage>
</organism>
<reference evidence="2" key="1">
    <citation type="journal article" date="2022" name="bioRxiv">
        <title>Genomics of Preaxostyla Flagellates Illuminates Evolutionary Transitions and the Path Towards Mitochondrial Loss.</title>
        <authorList>
            <person name="Novak L.V.F."/>
            <person name="Treitli S.C."/>
            <person name="Pyrih J."/>
            <person name="Halakuc P."/>
            <person name="Pipaliya S.V."/>
            <person name="Vacek V."/>
            <person name="Brzon O."/>
            <person name="Soukal P."/>
            <person name="Eme L."/>
            <person name="Dacks J.B."/>
            <person name="Karnkowska A."/>
            <person name="Elias M."/>
            <person name="Hampl V."/>
        </authorList>
    </citation>
    <scope>NUCLEOTIDE SEQUENCE</scope>
    <source>
        <strain evidence="2">RCP-MX</strain>
    </source>
</reference>
<gene>
    <name evidence="2" type="ORF">PAPYR_8273</name>
</gene>
<proteinExistence type="predicted"/>